<evidence type="ECO:0000313" key="2">
    <source>
        <dbReference type="Proteomes" id="UP000481861"/>
    </source>
</evidence>
<dbReference type="GO" id="GO:0004497">
    <property type="term" value="F:monooxygenase activity"/>
    <property type="evidence" value="ECO:0007669"/>
    <property type="project" value="InterPro"/>
</dbReference>
<dbReference type="Pfam" id="PF00067">
    <property type="entry name" value="p450"/>
    <property type="match status" value="1"/>
</dbReference>
<evidence type="ECO:0008006" key="3">
    <source>
        <dbReference type="Google" id="ProtNLM"/>
    </source>
</evidence>
<sequence>MILRAVRYSILYMKTFSALHNKVLSPGHKILMPYKLMHFDPAIFGENAAEFHPQWFLRNKSLVGSTSYLPFRFFARREVYMFVAPVLGRFDIRSQSDTKGRPPRIPVTTITISVRGILGPVAGDDVII</sequence>
<dbReference type="AlphaFoldDB" id="A0A7C8MGK1"/>
<dbReference type="GO" id="GO:0016705">
    <property type="term" value="F:oxidoreductase activity, acting on paired donors, with incorporation or reduction of molecular oxygen"/>
    <property type="evidence" value="ECO:0007669"/>
    <property type="project" value="InterPro"/>
</dbReference>
<dbReference type="InterPro" id="IPR001128">
    <property type="entry name" value="Cyt_P450"/>
</dbReference>
<accession>A0A7C8MGK1</accession>
<name>A0A7C8MGK1_9PLEO</name>
<dbReference type="SUPFAM" id="SSF48264">
    <property type="entry name" value="Cytochrome P450"/>
    <property type="match status" value="1"/>
</dbReference>
<organism evidence="1 2">
    <name type="scientific">Massariosphaeria phaeospora</name>
    <dbReference type="NCBI Taxonomy" id="100035"/>
    <lineage>
        <taxon>Eukaryota</taxon>
        <taxon>Fungi</taxon>
        <taxon>Dikarya</taxon>
        <taxon>Ascomycota</taxon>
        <taxon>Pezizomycotina</taxon>
        <taxon>Dothideomycetes</taxon>
        <taxon>Pleosporomycetidae</taxon>
        <taxon>Pleosporales</taxon>
        <taxon>Pleosporales incertae sedis</taxon>
        <taxon>Massariosphaeria</taxon>
    </lineage>
</organism>
<dbReference type="EMBL" id="JAADJZ010000009">
    <property type="protein sequence ID" value="KAF2872742.1"/>
    <property type="molecule type" value="Genomic_DNA"/>
</dbReference>
<dbReference type="InterPro" id="IPR036396">
    <property type="entry name" value="Cyt_P450_sf"/>
</dbReference>
<gene>
    <name evidence="1" type="ORF">BDV95DRAFT_570515</name>
</gene>
<dbReference type="GO" id="GO:0020037">
    <property type="term" value="F:heme binding"/>
    <property type="evidence" value="ECO:0007669"/>
    <property type="project" value="InterPro"/>
</dbReference>
<protein>
    <recommendedName>
        <fullName evidence="3">Cytochrome P450</fullName>
    </recommendedName>
</protein>
<dbReference type="GO" id="GO:0005506">
    <property type="term" value="F:iron ion binding"/>
    <property type="evidence" value="ECO:0007669"/>
    <property type="project" value="InterPro"/>
</dbReference>
<dbReference type="OrthoDB" id="1470350at2759"/>
<proteinExistence type="predicted"/>
<comment type="caution">
    <text evidence="1">The sequence shown here is derived from an EMBL/GenBank/DDBJ whole genome shotgun (WGS) entry which is preliminary data.</text>
</comment>
<evidence type="ECO:0000313" key="1">
    <source>
        <dbReference type="EMBL" id="KAF2872742.1"/>
    </source>
</evidence>
<dbReference type="Proteomes" id="UP000481861">
    <property type="component" value="Unassembled WGS sequence"/>
</dbReference>
<keyword evidence="2" id="KW-1185">Reference proteome</keyword>
<reference evidence="1 2" key="1">
    <citation type="submission" date="2020-01" db="EMBL/GenBank/DDBJ databases">
        <authorList>
            <consortium name="DOE Joint Genome Institute"/>
            <person name="Haridas S."/>
            <person name="Albert R."/>
            <person name="Binder M."/>
            <person name="Bloem J."/>
            <person name="Labutti K."/>
            <person name="Salamov A."/>
            <person name="Andreopoulos B."/>
            <person name="Baker S.E."/>
            <person name="Barry K."/>
            <person name="Bills G."/>
            <person name="Bluhm B.H."/>
            <person name="Cannon C."/>
            <person name="Castanera R."/>
            <person name="Culley D.E."/>
            <person name="Daum C."/>
            <person name="Ezra D."/>
            <person name="Gonzalez J.B."/>
            <person name="Henrissat B."/>
            <person name="Kuo A."/>
            <person name="Liang C."/>
            <person name="Lipzen A."/>
            <person name="Lutzoni F."/>
            <person name="Magnuson J."/>
            <person name="Mondo S."/>
            <person name="Nolan M."/>
            <person name="Ohm R."/>
            <person name="Pangilinan J."/>
            <person name="Park H.-J.H."/>
            <person name="Ramirez L."/>
            <person name="Alfaro M."/>
            <person name="Sun H."/>
            <person name="Tritt A."/>
            <person name="Yoshinaga Y."/>
            <person name="Zwiers L.-H.L."/>
            <person name="Turgeon B.G."/>
            <person name="Goodwin S.B."/>
            <person name="Spatafora J.W."/>
            <person name="Crous P.W."/>
            <person name="Grigoriev I.V."/>
        </authorList>
    </citation>
    <scope>NUCLEOTIDE SEQUENCE [LARGE SCALE GENOMIC DNA]</scope>
    <source>
        <strain evidence="1 2">CBS 611.86</strain>
    </source>
</reference>
<dbReference type="Gene3D" id="1.10.630.10">
    <property type="entry name" value="Cytochrome P450"/>
    <property type="match status" value="1"/>
</dbReference>